<gene>
    <name evidence="2" type="ORF">PIB30_050544</name>
</gene>
<accession>A0ABU6XI53</accession>
<proteinExistence type="predicted"/>
<dbReference type="EMBL" id="JASCZI010211797">
    <property type="protein sequence ID" value="MED6196779.1"/>
    <property type="molecule type" value="Genomic_DNA"/>
</dbReference>
<keyword evidence="3" id="KW-1185">Reference proteome</keyword>
<reference evidence="2 3" key="1">
    <citation type="journal article" date="2023" name="Plants (Basel)">
        <title>Bridging the Gap: Combining Genomics and Transcriptomics Approaches to Understand Stylosanthes scabra, an Orphan Legume from the Brazilian Caatinga.</title>
        <authorList>
            <person name="Ferreira-Neto J.R.C."/>
            <person name="da Silva M.D."/>
            <person name="Binneck E."/>
            <person name="de Melo N.F."/>
            <person name="da Silva R.H."/>
            <person name="de Melo A.L.T.M."/>
            <person name="Pandolfi V."/>
            <person name="Bustamante F.O."/>
            <person name="Brasileiro-Vidal A.C."/>
            <person name="Benko-Iseppon A.M."/>
        </authorList>
    </citation>
    <scope>NUCLEOTIDE SEQUENCE [LARGE SCALE GENOMIC DNA]</scope>
    <source>
        <tissue evidence="2">Leaves</tissue>
    </source>
</reference>
<evidence type="ECO:0000313" key="2">
    <source>
        <dbReference type="EMBL" id="MED6196779.1"/>
    </source>
</evidence>
<evidence type="ECO:0000313" key="3">
    <source>
        <dbReference type="Proteomes" id="UP001341840"/>
    </source>
</evidence>
<sequence>MGDENMTAGTVQNAENYSPPPPLDKIRVEIAGVLGGLDAGEPVFVPQVIEERAMLGQHAFTVILPKSAPGLDVVAYGPVAGDEATTRRDAAMMLLKKLLTVTLGKLCNLEIENDGLKKCLGL</sequence>
<comment type="caution">
    <text evidence="2">The sequence shown here is derived from an EMBL/GenBank/DDBJ whole genome shotgun (WGS) entry which is preliminary data.</text>
</comment>
<feature type="region of interest" description="Disordered" evidence="1">
    <location>
        <begin position="1"/>
        <end position="22"/>
    </location>
</feature>
<dbReference type="Proteomes" id="UP001341840">
    <property type="component" value="Unassembled WGS sequence"/>
</dbReference>
<protein>
    <submittedName>
        <fullName evidence="2">Uncharacterized protein</fullName>
    </submittedName>
</protein>
<evidence type="ECO:0000256" key="1">
    <source>
        <dbReference type="SAM" id="MobiDB-lite"/>
    </source>
</evidence>
<name>A0ABU6XI53_9FABA</name>
<feature type="compositionally biased region" description="Polar residues" evidence="1">
    <location>
        <begin position="7"/>
        <end position="16"/>
    </location>
</feature>
<organism evidence="2 3">
    <name type="scientific">Stylosanthes scabra</name>
    <dbReference type="NCBI Taxonomy" id="79078"/>
    <lineage>
        <taxon>Eukaryota</taxon>
        <taxon>Viridiplantae</taxon>
        <taxon>Streptophyta</taxon>
        <taxon>Embryophyta</taxon>
        <taxon>Tracheophyta</taxon>
        <taxon>Spermatophyta</taxon>
        <taxon>Magnoliopsida</taxon>
        <taxon>eudicotyledons</taxon>
        <taxon>Gunneridae</taxon>
        <taxon>Pentapetalae</taxon>
        <taxon>rosids</taxon>
        <taxon>fabids</taxon>
        <taxon>Fabales</taxon>
        <taxon>Fabaceae</taxon>
        <taxon>Papilionoideae</taxon>
        <taxon>50 kb inversion clade</taxon>
        <taxon>dalbergioids sensu lato</taxon>
        <taxon>Dalbergieae</taxon>
        <taxon>Pterocarpus clade</taxon>
        <taxon>Stylosanthes</taxon>
    </lineage>
</organism>